<evidence type="ECO:0000313" key="2">
    <source>
        <dbReference type="Proteomes" id="UP001259868"/>
    </source>
</evidence>
<proteinExistence type="predicted"/>
<reference evidence="1" key="1">
    <citation type="submission" date="2021-03" db="EMBL/GenBank/DDBJ databases">
        <authorList>
            <person name="Chen Y.-M."/>
            <person name="Zhang Y.-Z."/>
        </authorList>
    </citation>
    <scope>NUCLEOTIDE SEQUENCE</scope>
    <source>
        <strain evidence="1">193-k141_301243</strain>
    </source>
</reference>
<dbReference type="EMBL" id="MW897039">
    <property type="protein sequence ID" value="QYF49876.1"/>
    <property type="molecule type" value="Viral_cRNA"/>
</dbReference>
<reference evidence="1" key="2">
    <citation type="journal article" date="2022" name="Nat. Microbiol.">
        <title>RNA viromes from terrestrial sites across China expand environmental viral diversity.</title>
        <authorList>
            <person name="Chiapello M."/>
            <person name="Rodriguez-Romero J."/>
            <person name="Ayllon M.A."/>
            <person name="Turina M."/>
        </authorList>
    </citation>
    <scope>NUCLEOTIDE SEQUENCE</scope>
    <source>
        <strain evidence="1">193-k141_301243</strain>
    </source>
</reference>
<organism evidence="1 2">
    <name type="scientific">Xinjiang nucleorhabdovirus</name>
    <dbReference type="NCBI Taxonomy" id="2824629"/>
    <lineage>
        <taxon>Viruses</taxon>
        <taxon>Riboviria</taxon>
        <taxon>Orthornavirae</taxon>
        <taxon>Negarnaviricota</taxon>
        <taxon>Haploviricotina</taxon>
        <taxon>Monjiviricetes</taxon>
        <taxon>Mononegavirales</taxon>
        <taxon>Rhabdoviridae</taxon>
    </lineage>
</organism>
<accession>A0AAE8BHK8</accession>
<name>A0AAE8BHK8_9RHAB</name>
<protein>
    <submittedName>
        <fullName evidence="1">Movement protein</fullName>
    </submittedName>
</protein>
<dbReference type="Proteomes" id="UP001259868">
    <property type="component" value="Segment"/>
</dbReference>
<sequence length="288" mass="32205">MEKVKSSGGKIVPVNDVAAGGVPFPVDYKPSRLMTVMKKMGGGKKAELEYLSIYKFLIEWRPLCNPESEGAIDFEFFYDGGNQHNTLCRGSFMIGHALTIEINANLQIHLTQVSDPPYKLRVDKKSSCSGYIGDIKMGAVYGQPGHYRMKEQSALSLSWSPTQYYGLPSIIYHLGPDGDKHKTNLEELIIMGENLIDEYSDLLKDHLGKNELTITDALALKYIIGDDEKEQVAGVINTIKNKLDMNTSESIYLGSLSNRLCKSAYRKFIEKEMGMTFSELSTSSTKRF</sequence>
<keyword evidence="2" id="KW-1185">Reference proteome</keyword>
<evidence type="ECO:0000313" key="1">
    <source>
        <dbReference type="EMBL" id="QYF49876.1"/>
    </source>
</evidence>